<dbReference type="Pfam" id="PF07676">
    <property type="entry name" value="PD40"/>
    <property type="match status" value="4"/>
</dbReference>
<sequence>MSWDIAATGQPSREIAFTTSEGTWMSVSVSPDGETIVFDLLGDLYAVPAAGGAARLLQGGPAMHRMPCVSPDGREILYLSDADGYDNLWACAIDGSGPRQLTWETDAILTDPIWGPDGRSVIAPAIFRAHRKLFSSQIRLYEGPGAGRLLVDVPSSGRDVLEPALSPDGAWLYYSERLVNPKIYVDANHANFAIRRRRLEDGHTDTVVAGFGGAIRAALSPDGRRLAFIRRVMDKTVLFCLDLVDGGRQQPVHDGLDRDNQAVWELQGNYYPRFSWFPDNRHVAIWAGGGLHRIDMTSGERTPIPFTAQCRHTLIEPVRVRHDLAPDKVTARAVRHLAVAPGGQEVAFTALGRLWHTTRGKDAVTPVGDHTLHANEPAYSRDGRLLAYVEWDDERGSTLRTCRRDHWDEPAEVTASTGVLRQPAFSPDGTLIAYRLQEHDVQLGGSSARPGLYVVSTAGGEPRHLCPADDAPAFSPDGSRIYATVVDASGAEPVEVLFSVDLRGGDRREHARTADVDTYELRLSPDRRWLAFRHASEYHVIPYRETGHVLLVTADTREVPCHRLTGHGGYALAWAADGRSVHWALGPELHVRECGEWELPQAASPVNLSVAADVPGGCVALTGGTVITMRGEEVHRPGTVVVRGNRIVAVGRPEDVEVPADAAVVDCAGLTLMPGLVDGHGHIDGGDGNGVTPQKQAARYAALAFGVTTNFDPFSSELPNFESTETTQAGFTLGPRWIGTGSAIHGRPHNVFHLYSPIETYEDAAGVIRRKKALGALSVKSYKWPARRHRQMLVKAAREHGVNIVVEGETHFYNNISMILDGHTNLEHNLPVATLYDDVVRLMSLAGASNTPTLIVAFGELFGENYMYQRTEAWKDPRVRTYVQACLSGYSPLNTPYEAPPHARAMTTIHVADELYDIGVLAVSRSVNRLDQAGVRINAGSHGEIPGLAMHWEMALLAAGGMPAHRVLRTATINVAESLGAGHQIGSLETGKLADLIVLRDNPLDDIAHSASVTMTMVNGRLYDACSLDEIAPRRRPRTTFYWERQDTHGIDWSAAWGGGCCV</sequence>
<dbReference type="SUPFAM" id="SSF82171">
    <property type="entry name" value="DPP6 N-terminal domain-like"/>
    <property type="match status" value="2"/>
</dbReference>
<dbReference type="InterPro" id="IPR011042">
    <property type="entry name" value="6-blade_b-propeller_TolB-like"/>
</dbReference>
<comment type="caution">
    <text evidence="2">The sequence shown here is derived from an EMBL/GenBank/DDBJ whole genome shotgun (WGS) entry which is preliminary data.</text>
</comment>
<dbReference type="InterPro" id="IPR051781">
    <property type="entry name" value="Metallo-dep_Hydrolase"/>
</dbReference>
<dbReference type="Gene3D" id="3.20.20.140">
    <property type="entry name" value="Metal-dependent hydrolases"/>
    <property type="match status" value="2"/>
</dbReference>
<proteinExistence type="predicted"/>
<dbReference type="InterPro" id="IPR032466">
    <property type="entry name" value="Metal_Hydrolase"/>
</dbReference>
<dbReference type="EMBL" id="JBHSPA010000010">
    <property type="protein sequence ID" value="MFC5823582.1"/>
    <property type="molecule type" value="Genomic_DNA"/>
</dbReference>
<dbReference type="InterPro" id="IPR011659">
    <property type="entry name" value="WD40"/>
</dbReference>
<name>A0ABW1CEJ0_9ACTN</name>
<reference evidence="3" key="1">
    <citation type="journal article" date="2019" name="Int. J. Syst. Evol. Microbiol.">
        <title>The Global Catalogue of Microorganisms (GCM) 10K type strain sequencing project: providing services to taxonomists for standard genome sequencing and annotation.</title>
        <authorList>
            <consortium name="The Broad Institute Genomics Platform"/>
            <consortium name="The Broad Institute Genome Sequencing Center for Infectious Disease"/>
            <person name="Wu L."/>
            <person name="Ma J."/>
        </authorList>
    </citation>
    <scope>NUCLEOTIDE SEQUENCE [LARGE SCALE GENOMIC DNA]</scope>
    <source>
        <strain evidence="3">CCUG 53903</strain>
    </source>
</reference>
<evidence type="ECO:0000313" key="3">
    <source>
        <dbReference type="Proteomes" id="UP001596058"/>
    </source>
</evidence>
<dbReference type="PANTHER" id="PTHR43135:SF3">
    <property type="entry name" value="ALPHA-D-RIBOSE 1-METHYLPHOSPHONATE 5-TRIPHOSPHATE DIPHOSPHATASE"/>
    <property type="match status" value="1"/>
</dbReference>
<feature type="domain" description="Amidohydrolase-related" evidence="1">
    <location>
        <begin position="671"/>
        <end position="1022"/>
    </location>
</feature>
<accession>A0ABW1CEJ0</accession>
<dbReference type="InterPro" id="IPR006680">
    <property type="entry name" value="Amidohydro-rel"/>
</dbReference>
<keyword evidence="3" id="KW-1185">Reference proteome</keyword>
<protein>
    <submittedName>
        <fullName evidence="2">Amidohydrolase family protein</fullName>
    </submittedName>
</protein>
<dbReference type="Pfam" id="PF01979">
    <property type="entry name" value="Amidohydro_1"/>
    <property type="match status" value="1"/>
</dbReference>
<organism evidence="2 3">
    <name type="scientific">Nonomuraea insulae</name>
    <dbReference type="NCBI Taxonomy" id="1616787"/>
    <lineage>
        <taxon>Bacteria</taxon>
        <taxon>Bacillati</taxon>
        <taxon>Actinomycetota</taxon>
        <taxon>Actinomycetes</taxon>
        <taxon>Streptosporangiales</taxon>
        <taxon>Streptosporangiaceae</taxon>
        <taxon>Nonomuraea</taxon>
    </lineage>
</organism>
<evidence type="ECO:0000259" key="1">
    <source>
        <dbReference type="Pfam" id="PF01979"/>
    </source>
</evidence>
<dbReference type="Gene3D" id="2.120.10.30">
    <property type="entry name" value="TolB, C-terminal domain"/>
    <property type="match status" value="3"/>
</dbReference>
<gene>
    <name evidence="2" type="ORF">ACFPZ3_06950</name>
</gene>
<dbReference type="SUPFAM" id="SSF51556">
    <property type="entry name" value="Metallo-dependent hydrolases"/>
    <property type="match status" value="1"/>
</dbReference>
<dbReference type="RefSeq" id="WP_379513116.1">
    <property type="nucleotide sequence ID" value="NZ_JBHSPA010000010.1"/>
</dbReference>
<dbReference type="Proteomes" id="UP001596058">
    <property type="component" value="Unassembled WGS sequence"/>
</dbReference>
<dbReference type="SUPFAM" id="SSF51338">
    <property type="entry name" value="Composite domain of metallo-dependent hydrolases"/>
    <property type="match status" value="1"/>
</dbReference>
<dbReference type="PANTHER" id="PTHR43135">
    <property type="entry name" value="ALPHA-D-RIBOSE 1-METHYLPHOSPHONATE 5-TRIPHOSPHATE DIPHOSPHATASE"/>
    <property type="match status" value="1"/>
</dbReference>
<evidence type="ECO:0000313" key="2">
    <source>
        <dbReference type="EMBL" id="MFC5823582.1"/>
    </source>
</evidence>
<dbReference type="InterPro" id="IPR011059">
    <property type="entry name" value="Metal-dep_hydrolase_composite"/>
</dbReference>
<dbReference type="Gene3D" id="2.30.40.10">
    <property type="entry name" value="Urease, subunit C, domain 1"/>
    <property type="match status" value="2"/>
</dbReference>